<sequence length="62" mass="7297">MRYYRKHRDDPSKKRNSGQKWAINDIYLITAPDRPCDVQLANQLGRSLEAIQVMRAKLKKPI</sequence>
<reference evidence="1 2" key="1">
    <citation type="journal article" date="2016" name="Nat. Commun.">
        <title>Thousands of microbial genomes shed light on interconnected biogeochemical processes in an aquifer system.</title>
        <authorList>
            <person name="Anantharaman K."/>
            <person name="Brown C.T."/>
            <person name="Hug L.A."/>
            <person name="Sharon I."/>
            <person name="Castelle C.J."/>
            <person name="Probst A.J."/>
            <person name="Thomas B.C."/>
            <person name="Singh A."/>
            <person name="Wilkins M.J."/>
            <person name="Karaoz U."/>
            <person name="Brodie E.L."/>
            <person name="Williams K.H."/>
            <person name="Hubbard S.S."/>
            <person name="Banfield J.F."/>
        </authorList>
    </citation>
    <scope>NUCLEOTIDE SEQUENCE [LARGE SCALE GENOMIC DNA]</scope>
</reference>
<proteinExistence type="predicted"/>
<gene>
    <name evidence="1" type="ORF">A2720_01310</name>
</gene>
<accession>A0A1F5NUF6</accession>
<name>A0A1F5NUF6_9BACT</name>
<organism evidence="1 2">
    <name type="scientific">Candidatus Doudnabacteria bacterium RIFCSPHIGHO2_01_FULL_46_24</name>
    <dbReference type="NCBI Taxonomy" id="1817825"/>
    <lineage>
        <taxon>Bacteria</taxon>
        <taxon>Candidatus Doudnaibacteriota</taxon>
    </lineage>
</organism>
<evidence type="ECO:0000313" key="1">
    <source>
        <dbReference type="EMBL" id="OGE81162.1"/>
    </source>
</evidence>
<protein>
    <submittedName>
        <fullName evidence="1">Uncharacterized protein</fullName>
    </submittedName>
</protein>
<dbReference type="Proteomes" id="UP000178892">
    <property type="component" value="Unassembled WGS sequence"/>
</dbReference>
<dbReference type="EMBL" id="MFEL01000010">
    <property type="protein sequence ID" value="OGE81162.1"/>
    <property type="molecule type" value="Genomic_DNA"/>
</dbReference>
<evidence type="ECO:0000313" key="2">
    <source>
        <dbReference type="Proteomes" id="UP000178892"/>
    </source>
</evidence>
<dbReference type="AlphaFoldDB" id="A0A1F5NUF6"/>
<comment type="caution">
    <text evidence="1">The sequence shown here is derived from an EMBL/GenBank/DDBJ whole genome shotgun (WGS) entry which is preliminary data.</text>
</comment>